<dbReference type="OrthoDB" id="8613813at2"/>
<dbReference type="Proteomes" id="UP000199459">
    <property type="component" value="Unassembled WGS sequence"/>
</dbReference>
<dbReference type="InterPro" id="IPR037053">
    <property type="entry name" value="Phage_tail_collar_dom_sf"/>
</dbReference>
<dbReference type="Gene3D" id="3.90.1340.10">
    <property type="entry name" value="Phage tail collar domain"/>
    <property type="match status" value="1"/>
</dbReference>
<feature type="chain" id="PRO_5011680258" evidence="1">
    <location>
        <begin position="31"/>
        <end position="207"/>
    </location>
</feature>
<evidence type="ECO:0000259" key="2">
    <source>
        <dbReference type="Pfam" id="PF07484"/>
    </source>
</evidence>
<reference evidence="3 4" key="1">
    <citation type="submission" date="2016-10" db="EMBL/GenBank/DDBJ databases">
        <authorList>
            <person name="de Groot N.N."/>
        </authorList>
    </citation>
    <scope>NUCLEOTIDE SEQUENCE [LARGE SCALE GENOMIC DNA]</scope>
    <source>
        <strain evidence="3 4">Nm22</strain>
    </source>
</reference>
<dbReference type="InterPro" id="IPR011083">
    <property type="entry name" value="Phage_tail_collar_dom"/>
</dbReference>
<dbReference type="SUPFAM" id="SSF88874">
    <property type="entry name" value="Receptor-binding domain of short tail fibre protein gp12"/>
    <property type="match status" value="1"/>
</dbReference>
<feature type="domain" description="Phage tail collar" evidence="2">
    <location>
        <begin position="38"/>
        <end position="94"/>
    </location>
</feature>
<organism evidence="3 4">
    <name type="scientific">Nitrosomonas marina</name>
    <dbReference type="NCBI Taxonomy" id="917"/>
    <lineage>
        <taxon>Bacteria</taxon>
        <taxon>Pseudomonadati</taxon>
        <taxon>Pseudomonadota</taxon>
        <taxon>Betaproteobacteria</taxon>
        <taxon>Nitrosomonadales</taxon>
        <taxon>Nitrosomonadaceae</taxon>
        <taxon>Nitrosomonas</taxon>
    </lineage>
</organism>
<dbReference type="RefSeq" id="WP_090630856.1">
    <property type="nucleotide sequence ID" value="NZ_FOCP01000009.1"/>
</dbReference>
<feature type="signal peptide" evidence="1">
    <location>
        <begin position="1"/>
        <end position="30"/>
    </location>
</feature>
<evidence type="ECO:0000313" key="4">
    <source>
        <dbReference type="Proteomes" id="UP000199459"/>
    </source>
</evidence>
<accession>A0A1H8EAC7</accession>
<dbReference type="EMBL" id="FOCP01000009">
    <property type="protein sequence ID" value="SEN16442.1"/>
    <property type="molecule type" value="Genomic_DNA"/>
</dbReference>
<keyword evidence="1" id="KW-0732">Signal</keyword>
<dbReference type="Pfam" id="PF07484">
    <property type="entry name" value="Collar"/>
    <property type="match status" value="1"/>
</dbReference>
<dbReference type="AlphaFoldDB" id="A0A1H8EAC7"/>
<protein>
    <submittedName>
        <fullName evidence="3">Microcystin-dependent protein</fullName>
    </submittedName>
</protein>
<sequence>MVSHIFRSALLIAFSISLLLGILASNKAQACSSDPMLGSMCVFAGNFAPRGWALANGQIMPISENQALFSILGTTYGGDGRTTFALPDTRGRTIIGAGHGTGLSNYTLGEKGGAESVTLTQSQLPVITPTATVHAQSGNVSTGSPVNNVWATDGRQNLYSNTAPDVAMNPGAVTINSFGGDESHENRSPYIAMNWIIALQGFYPSRN</sequence>
<evidence type="ECO:0000256" key="1">
    <source>
        <dbReference type="SAM" id="SignalP"/>
    </source>
</evidence>
<proteinExistence type="predicted"/>
<name>A0A1H8EAC7_9PROT</name>
<evidence type="ECO:0000313" key="3">
    <source>
        <dbReference type="EMBL" id="SEN16442.1"/>
    </source>
</evidence>
<gene>
    <name evidence="3" type="ORF">SAMN05216325_10917</name>
</gene>